<comment type="function">
    <text evidence="9">Involved in the cellular defense against the biological effects of O6-methylguanine (O6-MeG) and O4-methylthymine (O4-MeT) in DNA. Repairs the methylated nucleobase in DNA by stoichiometrically transferring the methyl group to a cysteine residue in the enzyme. This is a suicide reaction: the enzyme is irreversibly inactivated.</text>
</comment>
<proteinExistence type="inferred from homology"/>
<dbReference type="NCBIfam" id="TIGR00589">
    <property type="entry name" value="ogt"/>
    <property type="match status" value="1"/>
</dbReference>
<dbReference type="Pfam" id="PF02870">
    <property type="entry name" value="Methyltransf_1N"/>
    <property type="match status" value="1"/>
</dbReference>
<dbReference type="HAMAP" id="MF_00772">
    <property type="entry name" value="OGT"/>
    <property type="match status" value="1"/>
</dbReference>
<feature type="domain" description="Methylated-DNA-[protein]-cysteine S-methyltransferase DNA binding" evidence="10">
    <location>
        <begin position="77"/>
        <end position="161"/>
    </location>
</feature>
<dbReference type="InterPro" id="IPR014048">
    <property type="entry name" value="MethylDNA_cys_MeTrfase_DNA-bd"/>
</dbReference>
<dbReference type="Proteomes" id="UP000242444">
    <property type="component" value="Unassembled WGS sequence"/>
</dbReference>
<dbReference type="PANTHER" id="PTHR10815:SF5">
    <property type="entry name" value="METHYLATED-DNA--PROTEIN-CYSTEINE METHYLTRANSFERASE"/>
    <property type="match status" value="1"/>
</dbReference>
<dbReference type="GO" id="GO:0005737">
    <property type="term" value="C:cytoplasm"/>
    <property type="evidence" value="ECO:0007669"/>
    <property type="project" value="UniProtKB-SubCell"/>
</dbReference>
<dbReference type="GO" id="GO:0032259">
    <property type="term" value="P:methylation"/>
    <property type="evidence" value="ECO:0007669"/>
    <property type="project" value="UniProtKB-KW"/>
</dbReference>
<feature type="domain" description="Methylguanine DNA methyltransferase ribonuclease-like" evidence="11">
    <location>
        <begin position="5"/>
        <end position="72"/>
    </location>
</feature>
<dbReference type="PROSITE" id="PS00374">
    <property type="entry name" value="MGMT"/>
    <property type="match status" value="1"/>
</dbReference>
<name>A0A263CWV9_9PSEU</name>
<comment type="catalytic activity">
    <reaction evidence="8 9">
        <text>a 6-O-methyl-2'-deoxyguanosine in DNA + L-cysteinyl-[protein] = S-methyl-L-cysteinyl-[protein] + a 2'-deoxyguanosine in DNA</text>
        <dbReference type="Rhea" id="RHEA:24000"/>
        <dbReference type="Rhea" id="RHEA-COMP:10131"/>
        <dbReference type="Rhea" id="RHEA-COMP:10132"/>
        <dbReference type="Rhea" id="RHEA-COMP:11367"/>
        <dbReference type="Rhea" id="RHEA-COMP:11368"/>
        <dbReference type="ChEBI" id="CHEBI:29950"/>
        <dbReference type="ChEBI" id="CHEBI:82612"/>
        <dbReference type="ChEBI" id="CHEBI:85445"/>
        <dbReference type="ChEBI" id="CHEBI:85448"/>
        <dbReference type="EC" id="2.1.1.63"/>
    </reaction>
</comment>
<evidence type="ECO:0000256" key="9">
    <source>
        <dbReference type="HAMAP-Rule" id="MF_00772"/>
    </source>
</evidence>
<comment type="catalytic activity">
    <reaction evidence="1 9">
        <text>a 4-O-methyl-thymidine in DNA + L-cysteinyl-[protein] = a thymidine in DNA + S-methyl-L-cysteinyl-[protein]</text>
        <dbReference type="Rhea" id="RHEA:53428"/>
        <dbReference type="Rhea" id="RHEA-COMP:10131"/>
        <dbReference type="Rhea" id="RHEA-COMP:10132"/>
        <dbReference type="Rhea" id="RHEA-COMP:13555"/>
        <dbReference type="Rhea" id="RHEA-COMP:13556"/>
        <dbReference type="ChEBI" id="CHEBI:29950"/>
        <dbReference type="ChEBI" id="CHEBI:82612"/>
        <dbReference type="ChEBI" id="CHEBI:137386"/>
        <dbReference type="ChEBI" id="CHEBI:137387"/>
        <dbReference type="EC" id="2.1.1.63"/>
    </reaction>
</comment>
<comment type="caution">
    <text evidence="12">The sequence shown here is derived from an EMBL/GenBank/DDBJ whole genome shotgun (WGS) entry which is preliminary data.</text>
</comment>
<evidence type="ECO:0000256" key="8">
    <source>
        <dbReference type="ARBA" id="ARBA00049348"/>
    </source>
</evidence>
<dbReference type="PANTHER" id="PTHR10815">
    <property type="entry name" value="METHYLATED-DNA--PROTEIN-CYSTEINE METHYLTRANSFERASE"/>
    <property type="match status" value="1"/>
</dbReference>
<evidence type="ECO:0000256" key="1">
    <source>
        <dbReference type="ARBA" id="ARBA00001286"/>
    </source>
</evidence>
<keyword evidence="7 9" id="KW-0234">DNA repair</keyword>
<keyword evidence="5 9" id="KW-0808">Transferase</keyword>
<evidence type="ECO:0000259" key="11">
    <source>
        <dbReference type="Pfam" id="PF02870"/>
    </source>
</evidence>
<dbReference type="Gene3D" id="3.30.160.70">
    <property type="entry name" value="Methylated DNA-protein cysteine methyltransferase domain"/>
    <property type="match status" value="1"/>
</dbReference>
<comment type="miscellaneous">
    <text evidence="9">This enzyme catalyzes only one turnover and therefore is not strictly catalytic. According to one definition, an enzyme is a biocatalyst that acts repeatedly and over many reaction cycles.</text>
</comment>
<organism evidence="12 13">
    <name type="scientific">Amycolatopsis antarctica</name>
    <dbReference type="NCBI Taxonomy" id="1854586"/>
    <lineage>
        <taxon>Bacteria</taxon>
        <taxon>Bacillati</taxon>
        <taxon>Actinomycetota</taxon>
        <taxon>Actinomycetes</taxon>
        <taxon>Pseudonocardiales</taxon>
        <taxon>Pseudonocardiaceae</taxon>
        <taxon>Amycolatopsis</taxon>
    </lineage>
</organism>
<dbReference type="Gene3D" id="1.10.10.10">
    <property type="entry name" value="Winged helix-like DNA-binding domain superfamily/Winged helix DNA-binding domain"/>
    <property type="match status" value="1"/>
</dbReference>
<keyword evidence="6 9" id="KW-0227">DNA damage</keyword>
<comment type="similarity">
    <text evidence="2 9">Belongs to the MGMT family.</text>
</comment>
<evidence type="ECO:0000256" key="6">
    <source>
        <dbReference type="ARBA" id="ARBA00022763"/>
    </source>
</evidence>
<dbReference type="InterPro" id="IPR036217">
    <property type="entry name" value="MethylDNA_cys_MeTrfase_DNAb"/>
</dbReference>
<dbReference type="EMBL" id="NKYE01000019">
    <property type="protein sequence ID" value="OZM70622.1"/>
    <property type="molecule type" value="Genomic_DNA"/>
</dbReference>
<dbReference type="CDD" id="cd06445">
    <property type="entry name" value="ATase"/>
    <property type="match status" value="1"/>
</dbReference>
<dbReference type="InterPro" id="IPR036631">
    <property type="entry name" value="MGMT_N_sf"/>
</dbReference>
<evidence type="ECO:0000256" key="5">
    <source>
        <dbReference type="ARBA" id="ARBA00022679"/>
    </source>
</evidence>
<dbReference type="RefSeq" id="WP_094865434.1">
    <property type="nucleotide sequence ID" value="NZ_NKYE01000019.1"/>
</dbReference>
<comment type="subcellular location">
    <subcellularLocation>
        <location evidence="9">Cytoplasm</location>
    </subcellularLocation>
</comment>
<keyword evidence="4 9" id="KW-0489">Methyltransferase</keyword>
<protein>
    <recommendedName>
        <fullName evidence="9">Methylated-DNA--protein-cysteine methyltransferase</fullName>
        <ecNumber evidence="9">2.1.1.63</ecNumber>
    </recommendedName>
    <alternativeName>
        <fullName evidence="9">6-O-methylguanine-DNA methyltransferase</fullName>
        <shortName evidence="9">MGMT</shortName>
    </alternativeName>
    <alternativeName>
        <fullName evidence="9">O-6-methylguanine-DNA-alkyltransferase</fullName>
    </alternativeName>
</protein>
<evidence type="ECO:0000256" key="4">
    <source>
        <dbReference type="ARBA" id="ARBA00022603"/>
    </source>
</evidence>
<dbReference type="Pfam" id="PF01035">
    <property type="entry name" value="DNA_binding_1"/>
    <property type="match status" value="1"/>
</dbReference>
<dbReference type="SUPFAM" id="SSF46767">
    <property type="entry name" value="Methylated DNA-protein cysteine methyltransferase, C-terminal domain"/>
    <property type="match status" value="1"/>
</dbReference>
<dbReference type="GO" id="GO:0003908">
    <property type="term" value="F:methylated-DNA-[protein]-cysteine S-methyltransferase activity"/>
    <property type="evidence" value="ECO:0007669"/>
    <property type="project" value="UniProtKB-UniRule"/>
</dbReference>
<feature type="active site" description="Nucleophile; methyl group acceptor" evidence="9">
    <location>
        <position position="133"/>
    </location>
</feature>
<dbReference type="InterPro" id="IPR008332">
    <property type="entry name" value="MethylG_MeTrfase_N"/>
</dbReference>
<evidence type="ECO:0000256" key="2">
    <source>
        <dbReference type="ARBA" id="ARBA00008711"/>
    </source>
</evidence>
<dbReference type="SUPFAM" id="SSF53155">
    <property type="entry name" value="Methylated DNA-protein cysteine methyltransferase domain"/>
    <property type="match status" value="1"/>
</dbReference>
<dbReference type="InterPro" id="IPR036388">
    <property type="entry name" value="WH-like_DNA-bd_sf"/>
</dbReference>
<evidence type="ECO:0000313" key="12">
    <source>
        <dbReference type="EMBL" id="OZM70622.1"/>
    </source>
</evidence>
<dbReference type="GO" id="GO:0006307">
    <property type="term" value="P:DNA alkylation repair"/>
    <property type="evidence" value="ECO:0007669"/>
    <property type="project" value="UniProtKB-UniRule"/>
</dbReference>
<reference evidence="12 13" key="1">
    <citation type="submission" date="2017-07" db="EMBL/GenBank/DDBJ databases">
        <title>Amycolatopsis antarcticus sp. nov., isolated from the surface of an Antarcticus brown macroalga.</title>
        <authorList>
            <person name="Wang J."/>
            <person name="Leiva S."/>
            <person name="Huang J."/>
            <person name="Huang Y."/>
        </authorList>
    </citation>
    <scope>NUCLEOTIDE SEQUENCE [LARGE SCALE GENOMIC DNA]</scope>
    <source>
        <strain evidence="12 13">AU-G6</strain>
    </source>
</reference>
<evidence type="ECO:0000256" key="7">
    <source>
        <dbReference type="ARBA" id="ARBA00023204"/>
    </source>
</evidence>
<dbReference type="FunCoup" id="A0A263CWV9">
    <property type="interactions" value="47"/>
</dbReference>
<evidence type="ECO:0000259" key="10">
    <source>
        <dbReference type="Pfam" id="PF01035"/>
    </source>
</evidence>
<keyword evidence="13" id="KW-1185">Reference proteome</keyword>
<evidence type="ECO:0000256" key="3">
    <source>
        <dbReference type="ARBA" id="ARBA00022490"/>
    </source>
</evidence>
<evidence type="ECO:0000313" key="13">
    <source>
        <dbReference type="Proteomes" id="UP000242444"/>
    </source>
</evidence>
<dbReference type="InParanoid" id="A0A263CWV9"/>
<dbReference type="AlphaFoldDB" id="A0A263CWV9"/>
<gene>
    <name evidence="12" type="ORF">CFN78_24805</name>
</gene>
<dbReference type="EC" id="2.1.1.63" evidence="9"/>
<sequence>MSVTHTVLGTPLGDLTVVANDDGLTGVYFEGHRRMPDPDGFGPRSADGFAEAERQFGEYFAGERTRFDLALAPEGNEFQRRVWTLLTEIPYGHTRSYGDLAAELGDPLAPGHALAQAVGSANGRNPLSVVVPCHRVVGADGNLVGYAGGLARKRFLLDLEEPSELAASRLF</sequence>
<accession>A0A263CWV9</accession>
<dbReference type="FunFam" id="1.10.10.10:FF:000214">
    <property type="entry name" value="Methylated-DNA--protein-cysteine methyltransferase"/>
    <property type="match status" value="1"/>
</dbReference>
<dbReference type="InterPro" id="IPR023546">
    <property type="entry name" value="MGMT"/>
</dbReference>
<dbReference type="InterPro" id="IPR001497">
    <property type="entry name" value="MethylDNA_cys_MeTrfase_AS"/>
</dbReference>
<keyword evidence="3 9" id="KW-0963">Cytoplasm</keyword>
<dbReference type="OrthoDB" id="9802228at2"/>